<dbReference type="RefSeq" id="WP_102952205.1">
    <property type="nucleotide sequence ID" value="NZ_CP024847.1"/>
</dbReference>
<evidence type="ECO:0000256" key="2">
    <source>
        <dbReference type="ARBA" id="ARBA00022491"/>
    </source>
</evidence>
<dbReference type="GO" id="GO:1900376">
    <property type="term" value="P:regulation of secondary metabolite biosynthetic process"/>
    <property type="evidence" value="ECO:0007669"/>
    <property type="project" value="TreeGrafter"/>
</dbReference>
<keyword evidence="2" id="KW-0678">Repressor</keyword>
<dbReference type="GO" id="GO:0003700">
    <property type="term" value="F:DNA-binding transcription factor activity"/>
    <property type="evidence" value="ECO:0007669"/>
    <property type="project" value="InterPro"/>
</dbReference>
<evidence type="ECO:0000256" key="4">
    <source>
        <dbReference type="ARBA" id="ARBA00023015"/>
    </source>
</evidence>
<comment type="cofactor">
    <cofactor evidence="7">
        <name>Zn(2+)</name>
        <dbReference type="ChEBI" id="CHEBI:29105"/>
    </cofactor>
    <text evidence="7">Binds 1 zinc ion per subunit.</text>
</comment>
<evidence type="ECO:0000256" key="3">
    <source>
        <dbReference type="ARBA" id="ARBA00022833"/>
    </source>
</evidence>
<keyword evidence="5" id="KW-0238">DNA-binding</keyword>
<keyword evidence="6" id="KW-0804">Transcription</keyword>
<name>A0A2I7N8Y6_9NEIS</name>
<protein>
    <submittedName>
        <fullName evidence="8">Uncharacterized protein</fullName>
    </submittedName>
</protein>
<feature type="binding site" evidence="7">
    <location>
        <position position="141"/>
    </location>
    <ligand>
        <name>Zn(2+)</name>
        <dbReference type="ChEBI" id="CHEBI:29105"/>
    </ligand>
</feature>
<dbReference type="EMBL" id="CP024847">
    <property type="protein sequence ID" value="AUR52918.1"/>
    <property type="molecule type" value="Genomic_DNA"/>
</dbReference>
<keyword evidence="4" id="KW-0805">Transcription regulation</keyword>
<keyword evidence="9" id="KW-1185">Reference proteome</keyword>
<comment type="similarity">
    <text evidence="1">Belongs to the Fur family.</text>
</comment>
<keyword evidence="3 7" id="KW-0862">Zinc</keyword>
<evidence type="ECO:0000256" key="7">
    <source>
        <dbReference type="PIRSR" id="PIRSR602481-1"/>
    </source>
</evidence>
<dbReference type="Gene3D" id="1.10.10.10">
    <property type="entry name" value="Winged helix-like DNA-binding domain superfamily/Winged helix DNA-binding domain"/>
    <property type="match status" value="1"/>
</dbReference>
<evidence type="ECO:0000313" key="9">
    <source>
        <dbReference type="Proteomes" id="UP000236655"/>
    </source>
</evidence>
<evidence type="ECO:0000256" key="6">
    <source>
        <dbReference type="ARBA" id="ARBA00023163"/>
    </source>
</evidence>
<feature type="binding site" evidence="7">
    <location>
        <position position="102"/>
    </location>
    <ligand>
        <name>Zn(2+)</name>
        <dbReference type="ChEBI" id="CHEBI:29105"/>
    </ligand>
</feature>
<dbReference type="GO" id="GO:0005829">
    <property type="term" value="C:cytosol"/>
    <property type="evidence" value="ECO:0007669"/>
    <property type="project" value="TreeGrafter"/>
</dbReference>
<dbReference type="InterPro" id="IPR036388">
    <property type="entry name" value="WH-like_DNA-bd_sf"/>
</dbReference>
<accession>A0A2I7N8Y6</accession>
<evidence type="ECO:0000313" key="8">
    <source>
        <dbReference type="EMBL" id="AUR52918.1"/>
    </source>
</evidence>
<dbReference type="InterPro" id="IPR036390">
    <property type="entry name" value="WH_DNA-bd_sf"/>
</dbReference>
<reference evidence="9" key="1">
    <citation type="submission" date="2017-11" db="EMBL/GenBank/DDBJ databases">
        <authorList>
            <person name="Chan K.G."/>
            <person name="Lee L.S."/>
        </authorList>
    </citation>
    <scope>NUCLEOTIDE SEQUENCE [LARGE SCALE GENOMIC DNA]</scope>
    <source>
        <strain evidence="9">DSM 100970</strain>
    </source>
</reference>
<dbReference type="PANTHER" id="PTHR33202:SF6">
    <property type="entry name" value="ZINC UPTAKE REGULATION PROTEIN"/>
    <property type="match status" value="1"/>
</dbReference>
<dbReference type="GO" id="GO:0008270">
    <property type="term" value="F:zinc ion binding"/>
    <property type="evidence" value="ECO:0007669"/>
    <property type="project" value="TreeGrafter"/>
</dbReference>
<dbReference type="Proteomes" id="UP000236655">
    <property type="component" value="Chromosome"/>
</dbReference>
<dbReference type="GO" id="GO:0045892">
    <property type="term" value="P:negative regulation of DNA-templated transcription"/>
    <property type="evidence" value="ECO:0007669"/>
    <property type="project" value="TreeGrafter"/>
</dbReference>
<keyword evidence="7" id="KW-0479">Metal-binding</keyword>
<dbReference type="PANTHER" id="PTHR33202">
    <property type="entry name" value="ZINC UPTAKE REGULATION PROTEIN"/>
    <property type="match status" value="1"/>
</dbReference>
<evidence type="ECO:0000256" key="1">
    <source>
        <dbReference type="ARBA" id="ARBA00007957"/>
    </source>
</evidence>
<dbReference type="GO" id="GO:0000976">
    <property type="term" value="F:transcription cis-regulatory region binding"/>
    <property type="evidence" value="ECO:0007669"/>
    <property type="project" value="TreeGrafter"/>
</dbReference>
<dbReference type="OrthoDB" id="9801127at2"/>
<dbReference type="InterPro" id="IPR043135">
    <property type="entry name" value="Fur_C"/>
</dbReference>
<dbReference type="AlphaFoldDB" id="A0A2I7N8Y6"/>
<proteinExistence type="inferred from homology"/>
<gene>
    <name evidence="8" type="ORF">CUN60_11640</name>
</gene>
<dbReference type="SUPFAM" id="SSF46785">
    <property type="entry name" value="Winged helix' DNA-binding domain"/>
    <property type="match status" value="1"/>
</dbReference>
<dbReference type="Pfam" id="PF01475">
    <property type="entry name" value="FUR"/>
    <property type="match status" value="1"/>
</dbReference>
<dbReference type="KEGG" id="nba:CUN60_11640"/>
<evidence type="ECO:0000256" key="5">
    <source>
        <dbReference type="ARBA" id="ARBA00023125"/>
    </source>
</evidence>
<feature type="binding site" evidence="7">
    <location>
        <position position="138"/>
    </location>
    <ligand>
        <name>Zn(2+)</name>
        <dbReference type="ChEBI" id="CHEBI:29105"/>
    </ligand>
</feature>
<dbReference type="Gene3D" id="3.30.1490.190">
    <property type="match status" value="1"/>
</dbReference>
<organism evidence="8 9">
    <name type="scientific">Aquella oligotrophica</name>
    <dbReference type="NCBI Taxonomy" id="2067065"/>
    <lineage>
        <taxon>Bacteria</taxon>
        <taxon>Pseudomonadati</taxon>
        <taxon>Pseudomonadota</taxon>
        <taxon>Betaproteobacteria</taxon>
        <taxon>Neisseriales</taxon>
        <taxon>Neisseriaceae</taxon>
        <taxon>Aquella</taxon>
    </lineage>
</organism>
<dbReference type="InterPro" id="IPR002481">
    <property type="entry name" value="FUR"/>
</dbReference>
<feature type="binding site" evidence="7">
    <location>
        <position position="99"/>
    </location>
    <ligand>
        <name>Zn(2+)</name>
        <dbReference type="ChEBI" id="CHEBI:29105"/>
    </ligand>
</feature>
<sequence>MQLKIEKITAYCVANSILLTNQQSLIIKIITEIASPLTANEILHELQKLNPKANRMTIHRALEILIQNGLIHKVAFNHTYKLCNHLYCKHDHHCQILVCQECGNQTEIHNSKITEALLEISKTYNFNLANPLEITGLCAKCQMKGTL</sequence>